<comment type="caution">
    <text evidence="1">The sequence shown here is derived from an EMBL/GenBank/DDBJ whole genome shotgun (WGS) entry which is preliminary data.</text>
</comment>
<reference evidence="1" key="1">
    <citation type="submission" date="2019-04" db="EMBL/GenBank/DDBJ databases">
        <title>Microbes associate with the intestines of laboratory mice.</title>
        <authorList>
            <person name="Navarre W."/>
            <person name="Wong E."/>
            <person name="Huang K."/>
            <person name="Tropini C."/>
            <person name="Ng K."/>
            <person name="Yu B."/>
        </authorList>
    </citation>
    <scope>NUCLEOTIDE SEQUENCE</scope>
    <source>
        <strain evidence="1">NM72_1-8</strain>
    </source>
</reference>
<dbReference type="EMBL" id="SRZB01000002">
    <property type="protein sequence ID" value="TGY00285.1"/>
    <property type="molecule type" value="Genomic_DNA"/>
</dbReference>
<evidence type="ECO:0000313" key="2">
    <source>
        <dbReference type="Proteomes" id="UP000307720"/>
    </source>
</evidence>
<protein>
    <submittedName>
        <fullName evidence="1">DUF3786 domain-containing protein</fullName>
    </submittedName>
</protein>
<sequence length="212" mass="24739">MNIDYGKDNKERIPYEHYLAEFRKLNPQEAAQRTGIPWHEETQEFEMHMMQKRFLIKWPECTIRKADPEEHGYGAMEDGIPPKIMVMRYLTRGVSSTGSGNFLTYREVPHGEVYFRQFQGRCMMRLAFGYGSNLSLFHAQMEKIGAKKLDMGDAAYEFEFLDKYFVRFILWAGDDEFPPSSQILFSDNFPLSFETEDLAVVGDISINTLKKI</sequence>
<accession>A0AC61R3Q1</accession>
<keyword evidence="2" id="KW-1185">Reference proteome</keyword>
<proteinExistence type="predicted"/>
<organism evidence="1 2">
    <name type="scientific">Hominisplanchenecus murintestinalis</name>
    <dbReference type="NCBI Taxonomy" id="2941517"/>
    <lineage>
        <taxon>Bacteria</taxon>
        <taxon>Bacillati</taxon>
        <taxon>Bacillota</taxon>
        <taxon>Clostridia</taxon>
        <taxon>Lachnospirales</taxon>
        <taxon>Lachnospiraceae</taxon>
        <taxon>Hominisplanchenecus</taxon>
    </lineage>
</organism>
<gene>
    <name evidence="1" type="ORF">E5357_01915</name>
</gene>
<dbReference type="Proteomes" id="UP000307720">
    <property type="component" value="Unassembled WGS sequence"/>
</dbReference>
<name>A0AC61R3Q1_9FIRM</name>
<evidence type="ECO:0000313" key="1">
    <source>
        <dbReference type="EMBL" id="TGY00285.1"/>
    </source>
</evidence>